<dbReference type="InterPro" id="IPR036388">
    <property type="entry name" value="WH-like_DNA-bd_sf"/>
</dbReference>
<dbReference type="PROSITE" id="PS51197">
    <property type="entry name" value="HTH_RRF2_2"/>
    <property type="match status" value="1"/>
</dbReference>
<keyword evidence="3" id="KW-1185">Reference proteome</keyword>
<dbReference type="PANTHER" id="PTHR33221">
    <property type="entry name" value="WINGED HELIX-TURN-HELIX TRANSCRIPTIONAL REGULATOR, RRF2 FAMILY"/>
    <property type="match status" value="1"/>
</dbReference>
<dbReference type="Proteomes" id="UP001325680">
    <property type="component" value="Chromosome"/>
</dbReference>
<dbReference type="Pfam" id="PF02082">
    <property type="entry name" value="Rrf2"/>
    <property type="match status" value="1"/>
</dbReference>
<gene>
    <name evidence="2" type="ORF">U0035_22555</name>
</gene>
<dbReference type="InterPro" id="IPR000944">
    <property type="entry name" value="Tscrpt_reg_Rrf2"/>
</dbReference>
<evidence type="ECO:0000313" key="3">
    <source>
        <dbReference type="Proteomes" id="UP001325680"/>
    </source>
</evidence>
<name>A0ABZ0W7E0_9BACT</name>
<dbReference type="SUPFAM" id="SSF46785">
    <property type="entry name" value="Winged helix' DNA-binding domain"/>
    <property type="match status" value="1"/>
</dbReference>
<proteinExistence type="predicted"/>
<dbReference type="Gene3D" id="1.10.10.10">
    <property type="entry name" value="Winged helix-like DNA-binding domain superfamily/Winged helix DNA-binding domain"/>
    <property type="match status" value="1"/>
</dbReference>
<dbReference type="RefSeq" id="WP_114791212.1">
    <property type="nucleotide sequence ID" value="NZ_CP139960.1"/>
</dbReference>
<sequence length="155" mass="17514">MKITAQEEYGLRILIRIGSCKDRDGMSIPQLSETEQLSQHYIAKLTRLLRMSNFIRSTPGNKGGYVLAKPADKIVIKQVLEALGTPLDKEFTDENGAVMRFCTSSVDCSSRSLWQMIQMTVNNLLERITLSDLVNENEASKTIFDALVPEFLEKR</sequence>
<dbReference type="InterPro" id="IPR036390">
    <property type="entry name" value="WH_DNA-bd_sf"/>
</dbReference>
<keyword evidence="1" id="KW-0238">DNA-binding</keyword>
<organism evidence="2 3">
    <name type="scientific">Niabella yanshanensis</name>
    <dbReference type="NCBI Taxonomy" id="577386"/>
    <lineage>
        <taxon>Bacteria</taxon>
        <taxon>Pseudomonadati</taxon>
        <taxon>Bacteroidota</taxon>
        <taxon>Chitinophagia</taxon>
        <taxon>Chitinophagales</taxon>
        <taxon>Chitinophagaceae</taxon>
        <taxon>Niabella</taxon>
    </lineage>
</organism>
<evidence type="ECO:0000256" key="1">
    <source>
        <dbReference type="ARBA" id="ARBA00023125"/>
    </source>
</evidence>
<dbReference type="PANTHER" id="PTHR33221:SF5">
    <property type="entry name" value="HTH-TYPE TRANSCRIPTIONAL REGULATOR ISCR"/>
    <property type="match status" value="1"/>
</dbReference>
<protein>
    <submittedName>
        <fullName evidence="2">Rrf2 family transcriptional regulator</fullName>
    </submittedName>
</protein>
<accession>A0ABZ0W7E0</accession>
<reference evidence="2 3" key="1">
    <citation type="submission" date="2023-12" db="EMBL/GenBank/DDBJ databases">
        <title>Genome sequencing and assembly of bacterial species from a model synthetic community.</title>
        <authorList>
            <person name="Hogle S.L."/>
        </authorList>
    </citation>
    <scope>NUCLEOTIDE SEQUENCE [LARGE SCALE GENOMIC DNA]</scope>
    <source>
        <strain evidence="2 3">HAMBI_3031</strain>
    </source>
</reference>
<dbReference type="EMBL" id="CP139960">
    <property type="protein sequence ID" value="WQD38459.1"/>
    <property type="molecule type" value="Genomic_DNA"/>
</dbReference>
<dbReference type="NCBIfam" id="TIGR00738">
    <property type="entry name" value="rrf2_super"/>
    <property type="match status" value="1"/>
</dbReference>
<evidence type="ECO:0000313" key="2">
    <source>
        <dbReference type="EMBL" id="WQD38459.1"/>
    </source>
</evidence>